<comment type="caution">
    <text evidence="1">The sequence shown here is derived from an EMBL/GenBank/DDBJ whole genome shotgun (WGS) entry which is preliminary data.</text>
</comment>
<evidence type="ECO:0008006" key="3">
    <source>
        <dbReference type="Google" id="ProtNLM"/>
    </source>
</evidence>
<dbReference type="Proteomes" id="UP000321258">
    <property type="component" value="Unassembled WGS sequence"/>
</dbReference>
<organism evidence="1 2">
    <name type="scientific">Methylobacterium haplocladii</name>
    <dbReference type="NCBI Taxonomy" id="1176176"/>
    <lineage>
        <taxon>Bacteria</taxon>
        <taxon>Pseudomonadati</taxon>
        <taxon>Pseudomonadota</taxon>
        <taxon>Alphaproteobacteria</taxon>
        <taxon>Hyphomicrobiales</taxon>
        <taxon>Methylobacteriaceae</taxon>
        <taxon>Methylobacterium</taxon>
    </lineage>
</organism>
<proteinExistence type="predicted"/>
<accession>A0A512IPL7</accession>
<keyword evidence="2" id="KW-1185">Reference proteome</keyword>
<dbReference type="AlphaFoldDB" id="A0A512IPL7"/>
<dbReference type="EMBL" id="BJZT01000020">
    <property type="protein sequence ID" value="GEO99651.1"/>
    <property type="molecule type" value="Genomic_DNA"/>
</dbReference>
<protein>
    <recommendedName>
        <fullName evidence="3">DUF3016 domain-containing protein</fullName>
    </recommendedName>
</protein>
<sequence>MGRNATAIGAVGRIVAAAIVCLTLGQAASVRAAPGFGRFASVRVDVRPMLALGGGAQAEALRADLTASLRQTFADRIGGRGPSLVVVVRSLSLNPYAGSQGGGGRGSLGGGGSNDYLDGEALLVAANGQVLARHPQLSVLPASSGGAWYDPASERRRIAAIAEQYAQWLVRMLPVE</sequence>
<reference evidence="1 2" key="1">
    <citation type="submission" date="2019-07" db="EMBL/GenBank/DDBJ databases">
        <title>Whole genome shotgun sequence of Methylobacterium haplocladii NBRC 107714.</title>
        <authorList>
            <person name="Hosoyama A."/>
            <person name="Uohara A."/>
            <person name="Ohji S."/>
            <person name="Ichikawa N."/>
        </authorList>
    </citation>
    <scope>NUCLEOTIDE SEQUENCE [LARGE SCALE GENOMIC DNA]</scope>
    <source>
        <strain evidence="1 2">NBRC 107714</strain>
    </source>
</reference>
<evidence type="ECO:0000313" key="2">
    <source>
        <dbReference type="Proteomes" id="UP000321258"/>
    </source>
</evidence>
<evidence type="ECO:0000313" key="1">
    <source>
        <dbReference type="EMBL" id="GEO99651.1"/>
    </source>
</evidence>
<name>A0A512IPL7_9HYPH</name>
<gene>
    <name evidence="1" type="ORF">MHA02_20390</name>
</gene>